<dbReference type="PANTHER" id="PTHR12349">
    <property type="entry name" value="ANKYRIN REPEAT AND LEM DOMAIN-CONTAINING PROTEIN 2"/>
    <property type="match status" value="1"/>
</dbReference>
<evidence type="ECO:0000259" key="7">
    <source>
        <dbReference type="Pfam" id="PF24567"/>
    </source>
</evidence>
<dbReference type="InterPro" id="IPR002110">
    <property type="entry name" value="Ankyrin_rpt"/>
</dbReference>
<dbReference type="SUPFAM" id="SSF48403">
    <property type="entry name" value="Ankyrin repeat"/>
    <property type="match status" value="1"/>
</dbReference>
<name>A0ABM3C6I2_DROKI</name>
<dbReference type="InterPro" id="IPR056237">
    <property type="entry name" value="ANKLE2_3rd"/>
</dbReference>
<dbReference type="RefSeq" id="XP_041631945.1">
    <property type="nucleotide sequence ID" value="XM_041776011.2"/>
</dbReference>
<evidence type="ECO:0000256" key="5">
    <source>
        <dbReference type="PROSITE-ProRule" id="PRU00023"/>
    </source>
</evidence>
<dbReference type="PROSITE" id="PS50088">
    <property type="entry name" value="ANK_REPEAT"/>
    <property type="match status" value="1"/>
</dbReference>
<accession>A0ABM3C6I2</accession>
<dbReference type="GeneID" id="108081445"/>
<evidence type="ECO:0000256" key="4">
    <source>
        <dbReference type="ARBA" id="ARBA00023306"/>
    </source>
</evidence>
<dbReference type="InterPro" id="IPR036770">
    <property type="entry name" value="Ankyrin_rpt-contain_sf"/>
</dbReference>
<gene>
    <name evidence="9" type="primary">LOC108081445</name>
</gene>
<keyword evidence="3 5" id="KW-0040">ANK repeat</keyword>
<dbReference type="Gene3D" id="1.25.40.20">
    <property type="entry name" value="Ankyrin repeat-containing domain"/>
    <property type="match status" value="1"/>
</dbReference>
<evidence type="ECO:0000256" key="1">
    <source>
        <dbReference type="ARBA" id="ARBA00007597"/>
    </source>
</evidence>
<evidence type="ECO:0000313" key="9">
    <source>
        <dbReference type="RefSeq" id="XP_041631945.1"/>
    </source>
</evidence>
<feature type="compositionally biased region" description="Basic and acidic residues" evidence="6">
    <location>
        <begin position="71"/>
        <end position="83"/>
    </location>
</feature>
<reference evidence="9" key="2">
    <citation type="submission" date="2025-08" db="UniProtKB">
        <authorList>
            <consortium name="RefSeq"/>
        </authorList>
    </citation>
    <scope>IDENTIFICATION</scope>
    <source>
        <strain evidence="9">14028-0561.14</strain>
        <tissue evidence="9">Whole fly</tissue>
    </source>
</reference>
<dbReference type="PROSITE" id="PS50297">
    <property type="entry name" value="ANK_REP_REGION"/>
    <property type="match status" value="1"/>
</dbReference>
<dbReference type="PANTHER" id="PTHR12349:SF4">
    <property type="entry name" value="ANKYRIN REPEAT AND LEM DOMAIN-CONTAINING PROTEIN 2"/>
    <property type="match status" value="1"/>
</dbReference>
<evidence type="ECO:0000256" key="3">
    <source>
        <dbReference type="ARBA" id="ARBA00023043"/>
    </source>
</evidence>
<proteinExistence type="inferred from homology"/>
<dbReference type="Pfam" id="PF24567">
    <property type="entry name" value="ANKLE2_3rd"/>
    <property type="match status" value="1"/>
</dbReference>
<evidence type="ECO:0000256" key="2">
    <source>
        <dbReference type="ARBA" id="ARBA00022618"/>
    </source>
</evidence>
<sequence>MSYFAVYIPEPEFPRTDDSNSSGNTNVNHQSLIFMEKSQALDVLRRHKEARLREFPSREQAQNYIQFGFESRKEQEKQQEHQQELPPVTSERSFFHSPTKQELQEFRKQIEAGNLELVRRIVWENPRYLISSGDTPTSLKEGPRYNAMHICAQLNQPSIAEFLLETIADPAFGELYADKKGGPEMYIDLSKNLLDLYLNMPDKSRGETPLHFAAKNGHVDVVEVLIGYLQCKSLLNREGKEPRDIICQRNEQVSRETLKKLELLLGEPYYVPVLRSETNEVPPEVGQPYSPKEPPNLLKKESTRLRVKLTISALAGPMSRDQALKFHRRWKTPPRLGSNSMSPLATLPFTLPVKMMHSRSSSMQMSPRKLFSLDSEELPSTLNTEDYLLQDLTQELSMYTLNDNFRERHIKNSNIGKGLEVVGRQLAREEQLEWREYWEFLDAFVDISSSKGLAQLESYLKSKMAQLEGSVSEALDHKLKSTEALAQDQDELLNLEDTEDNDSFYDLSLSDSSSISSSGRSSFSEDSFKSIPEPTVFIKGESPMKWDLDILNAIYHVEIDEKTWPYVHAWKTALEQYSPKDMERFPSPQRIGKTRKPGCWYSTTFQEELNSYQTSIHPKGLFGS</sequence>
<feature type="repeat" description="ANK" evidence="5">
    <location>
        <begin position="205"/>
        <end position="226"/>
    </location>
</feature>
<keyword evidence="4" id="KW-0131">Cell cycle</keyword>
<comment type="similarity">
    <text evidence="1">Belongs to the ANKLE2 family.</text>
</comment>
<dbReference type="SMART" id="SM00248">
    <property type="entry name" value="ANK"/>
    <property type="match status" value="2"/>
</dbReference>
<keyword evidence="2" id="KW-0132">Cell division</keyword>
<dbReference type="Pfam" id="PF00023">
    <property type="entry name" value="Ank"/>
    <property type="match status" value="1"/>
</dbReference>
<keyword evidence="8" id="KW-1185">Reference proteome</keyword>
<dbReference type="Proteomes" id="UP001652661">
    <property type="component" value="Chromosome 2L"/>
</dbReference>
<organism evidence="8 9">
    <name type="scientific">Drosophila kikkawai</name>
    <name type="common">Fruit fly</name>
    <dbReference type="NCBI Taxonomy" id="30033"/>
    <lineage>
        <taxon>Eukaryota</taxon>
        <taxon>Metazoa</taxon>
        <taxon>Ecdysozoa</taxon>
        <taxon>Arthropoda</taxon>
        <taxon>Hexapoda</taxon>
        <taxon>Insecta</taxon>
        <taxon>Pterygota</taxon>
        <taxon>Neoptera</taxon>
        <taxon>Endopterygota</taxon>
        <taxon>Diptera</taxon>
        <taxon>Brachycera</taxon>
        <taxon>Muscomorpha</taxon>
        <taxon>Ephydroidea</taxon>
        <taxon>Drosophilidae</taxon>
        <taxon>Drosophila</taxon>
        <taxon>Sophophora</taxon>
    </lineage>
</organism>
<evidence type="ECO:0000313" key="8">
    <source>
        <dbReference type="Proteomes" id="UP001652661"/>
    </source>
</evidence>
<evidence type="ECO:0000256" key="6">
    <source>
        <dbReference type="SAM" id="MobiDB-lite"/>
    </source>
</evidence>
<feature type="region of interest" description="Disordered" evidence="6">
    <location>
        <begin position="71"/>
        <end position="94"/>
    </location>
</feature>
<feature type="domain" description="ANKLE2 third alpha/beta" evidence="7">
    <location>
        <begin position="269"/>
        <end position="335"/>
    </location>
</feature>
<reference evidence="8" key="1">
    <citation type="submission" date="2025-05" db="UniProtKB">
        <authorList>
            <consortium name="RefSeq"/>
        </authorList>
    </citation>
    <scope>NUCLEOTIDE SEQUENCE [LARGE SCALE GENOMIC DNA]</scope>
    <source>
        <strain evidence="8">14028-0561.14</strain>
    </source>
</reference>
<protein>
    <submittedName>
        <fullName evidence="9">Ankyrin repeat and LEM domain-containing protein 2 homolog isoform X1</fullName>
    </submittedName>
</protein>